<comment type="caution">
    <text evidence="6">The sequence shown here is derived from an EMBL/GenBank/DDBJ whole genome shotgun (WGS) entry which is preliminary data.</text>
</comment>
<dbReference type="GO" id="GO:1901096">
    <property type="term" value="P:regulation of autophagosome maturation"/>
    <property type="evidence" value="ECO:0007669"/>
    <property type="project" value="TreeGrafter"/>
</dbReference>
<evidence type="ECO:0000256" key="1">
    <source>
        <dbReference type="ARBA" id="ARBA00006441"/>
    </source>
</evidence>
<dbReference type="InterPro" id="IPR045820">
    <property type="entry name" value="CLEC16A/TT9_C"/>
</dbReference>
<feature type="compositionally biased region" description="Basic and acidic residues" evidence="3">
    <location>
        <begin position="370"/>
        <end position="383"/>
    </location>
</feature>
<comment type="similarity">
    <text evidence="1">Belongs to the CLEC16A/gop-1 family.</text>
</comment>
<dbReference type="Pfam" id="PF09758">
    <property type="entry name" value="FPL"/>
    <property type="match status" value="1"/>
</dbReference>
<keyword evidence="2" id="KW-0072">Autophagy</keyword>
<feature type="region of interest" description="Disordered" evidence="3">
    <location>
        <begin position="592"/>
        <end position="612"/>
    </location>
</feature>
<feature type="compositionally biased region" description="Low complexity" evidence="3">
    <location>
        <begin position="594"/>
        <end position="605"/>
    </location>
</feature>
<dbReference type="GO" id="GO:0006914">
    <property type="term" value="P:autophagy"/>
    <property type="evidence" value="ECO:0007669"/>
    <property type="project" value="UniProtKB-KW"/>
</dbReference>
<evidence type="ECO:0000313" key="7">
    <source>
        <dbReference type="Proteomes" id="UP000230066"/>
    </source>
</evidence>
<evidence type="ECO:0000256" key="2">
    <source>
        <dbReference type="ARBA" id="ARBA00023006"/>
    </source>
</evidence>
<gene>
    <name evidence="6" type="ORF">D915_009142</name>
</gene>
<sequence>MFGRGKIANLMKPKKLHSLEYLKYLYTVLQKNPVVGEQNCETIVEAVRLIAEILIWGDQNDGTVMDFFLEKNILDDFMKYLKQNPGRLLCVQLLQTLNILFENICNQTAIYYLLSSSHTNEIITHRFDFSDEEVVAYYVSFLKTLSLRLNAQTINFFYFEQRHEFDLYVEAIKLFCHPENMVRIAVRTITLNVHRVKDEGALEFIHHQTSVPYFSYLVWSVGNTVLDIDALLRSDNGFQCYSKLGDLVAEHIDHLHYVNDLLSLDIEAINEVLCDQLLHRLLIPLHVYSLTKRYKLLSHKLGVSRPHVSNPVATHMLLHCYLIIRNPDLIRILTEAIFLGDPSLTDLVPRWNQQSPNRATSENQDSQEPGSERSEDENAHSDADMSDEINPATRIAESLLIATLALRNARSSSAGRRLSAYIESVRSLNRHPAFLQPSESLEACLRHAKGVTPSLLASIWPASLEPLVLTGQRRKQSRTVDEAPVVTGCTETHNAPSAGSPSARSPNIGRFTFFQQCLLTGFQVVYHAVPNNQLTGDFPYPNCHLDSTPPNDETPVEEPVFNSSMANVNGLSPTVTKQTPLISTPHSFIRERLPSQSSSEPNQSEIADQSENSFSLQGRPFLRALYRALEIGPGTDYDTLFTLLLLQAIRTNEG</sequence>
<evidence type="ECO:0000256" key="3">
    <source>
        <dbReference type="SAM" id="MobiDB-lite"/>
    </source>
</evidence>
<dbReference type="GO" id="GO:0007034">
    <property type="term" value="P:vacuolar transport"/>
    <property type="evidence" value="ECO:0007669"/>
    <property type="project" value="TreeGrafter"/>
</dbReference>
<protein>
    <submittedName>
        <fullName evidence="6">Protein CLEC16A</fullName>
    </submittedName>
</protein>
<dbReference type="EMBL" id="JXXN02005232">
    <property type="protein sequence ID" value="THD20040.1"/>
    <property type="molecule type" value="Genomic_DNA"/>
</dbReference>
<dbReference type="GO" id="GO:0005794">
    <property type="term" value="C:Golgi apparatus"/>
    <property type="evidence" value="ECO:0007669"/>
    <property type="project" value="TreeGrafter"/>
</dbReference>
<feature type="domain" description="CLEC16A/TT9 C-terminal" evidence="5">
    <location>
        <begin position="242"/>
        <end position="346"/>
    </location>
</feature>
<dbReference type="PANTHER" id="PTHR21481">
    <property type="entry name" value="PROTEIN CLEC16A"/>
    <property type="match status" value="1"/>
</dbReference>
<dbReference type="InterPro" id="IPR039272">
    <property type="entry name" value="CLEC16A/TT9"/>
</dbReference>
<dbReference type="Proteomes" id="UP000230066">
    <property type="component" value="Unassembled WGS sequence"/>
</dbReference>
<evidence type="ECO:0000313" key="6">
    <source>
        <dbReference type="EMBL" id="THD20040.1"/>
    </source>
</evidence>
<reference evidence="6" key="1">
    <citation type="submission" date="2019-03" db="EMBL/GenBank/DDBJ databases">
        <title>Improved annotation for the trematode Fasciola hepatica.</title>
        <authorList>
            <person name="Choi Y.-J."/>
            <person name="Martin J."/>
            <person name="Mitreva M."/>
        </authorList>
    </citation>
    <scope>NUCLEOTIDE SEQUENCE [LARGE SCALE GENOMIC DNA]</scope>
</reference>
<dbReference type="GO" id="GO:0005770">
    <property type="term" value="C:late endosome"/>
    <property type="evidence" value="ECO:0007669"/>
    <property type="project" value="TreeGrafter"/>
</dbReference>
<name>A0A4E0RX21_FASHE</name>
<dbReference type="AlphaFoldDB" id="A0A4E0RX21"/>
<feature type="compositionally biased region" description="Polar residues" evidence="3">
    <location>
        <begin position="351"/>
        <end position="369"/>
    </location>
</feature>
<feature type="domain" description="FPL" evidence="4">
    <location>
        <begin position="48"/>
        <end position="193"/>
    </location>
</feature>
<evidence type="ECO:0000259" key="4">
    <source>
        <dbReference type="Pfam" id="PF09758"/>
    </source>
</evidence>
<accession>A0A4E0RX21</accession>
<dbReference type="PANTHER" id="PTHR21481:SF0">
    <property type="entry name" value="PROTEIN CLEC16A"/>
    <property type="match status" value="1"/>
</dbReference>
<feature type="region of interest" description="Disordered" evidence="3">
    <location>
        <begin position="349"/>
        <end position="387"/>
    </location>
</feature>
<dbReference type="Pfam" id="PF19439">
    <property type="entry name" value="CLEC16A_C"/>
    <property type="match status" value="1"/>
</dbReference>
<organism evidence="6 7">
    <name type="scientific">Fasciola hepatica</name>
    <name type="common">Liver fluke</name>
    <dbReference type="NCBI Taxonomy" id="6192"/>
    <lineage>
        <taxon>Eukaryota</taxon>
        <taxon>Metazoa</taxon>
        <taxon>Spiralia</taxon>
        <taxon>Lophotrochozoa</taxon>
        <taxon>Platyhelminthes</taxon>
        <taxon>Trematoda</taxon>
        <taxon>Digenea</taxon>
        <taxon>Plagiorchiida</taxon>
        <taxon>Echinostomata</taxon>
        <taxon>Echinostomatoidea</taxon>
        <taxon>Fasciolidae</taxon>
        <taxon>Fasciola</taxon>
    </lineage>
</organism>
<keyword evidence="7" id="KW-1185">Reference proteome</keyword>
<dbReference type="GO" id="GO:0016197">
    <property type="term" value="P:endosomal transport"/>
    <property type="evidence" value="ECO:0007669"/>
    <property type="project" value="TreeGrafter"/>
</dbReference>
<dbReference type="InterPro" id="IPR019155">
    <property type="entry name" value="CLEC16A/TT9_N"/>
</dbReference>
<proteinExistence type="inferred from homology"/>
<evidence type="ECO:0000259" key="5">
    <source>
        <dbReference type="Pfam" id="PF19439"/>
    </source>
</evidence>